<evidence type="ECO:0000313" key="2">
    <source>
        <dbReference type="Proteomes" id="UP001437256"/>
    </source>
</evidence>
<protein>
    <submittedName>
        <fullName evidence="1">Uncharacterized protein</fullName>
    </submittedName>
</protein>
<name>A0ABR2ZKJ1_9AGAR</name>
<dbReference type="Proteomes" id="UP001437256">
    <property type="component" value="Unassembled WGS sequence"/>
</dbReference>
<sequence>MPPDSGPGSHFLQDPQLYELLRILKTEYHLDTTRPVVRQRRSLQHKSSDTPLLNIIPALVVDRHDQSAVAFASTQGTGRALETNLYLLFSNTPHPTMQAHLRSIFSALQKGGLEQASSSRPAITESISRTMYRYSWVRWTYYLRKVLDNLQVIEDKARDLGLSQNLSNPDRNPFSSIRALGEVLSMGEEERITSAMSTISRLQRQCAAGDS</sequence>
<organism evidence="1 2">
    <name type="scientific">Marasmius tenuissimus</name>
    <dbReference type="NCBI Taxonomy" id="585030"/>
    <lineage>
        <taxon>Eukaryota</taxon>
        <taxon>Fungi</taxon>
        <taxon>Dikarya</taxon>
        <taxon>Basidiomycota</taxon>
        <taxon>Agaricomycotina</taxon>
        <taxon>Agaricomycetes</taxon>
        <taxon>Agaricomycetidae</taxon>
        <taxon>Agaricales</taxon>
        <taxon>Marasmiineae</taxon>
        <taxon>Marasmiaceae</taxon>
        <taxon>Marasmius</taxon>
    </lineage>
</organism>
<accession>A0ABR2ZKJ1</accession>
<keyword evidence="2" id="KW-1185">Reference proteome</keyword>
<dbReference type="EMBL" id="JBBXMP010000134">
    <property type="protein sequence ID" value="KAL0061479.1"/>
    <property type="molecule type" value="Genomic_DNA"/>
</dbReference>
<proteinExistence type="predicted"/>
<reference evidence="1 2" key="1">
    <citation type="submission" date="2024-05" db="EMBL/GenBank/DDBJ databases">
        <title>A draft genome resource for the thread blight pathogen Marasmius tenuissimus strain MS-2.</title>
        <authorList>
            <person name="Yulfo-Soto G.E."/>
            <person name="Baruah I.K."/>
            <person name="Amoako-Attah I."/>
            <person name="Bukari Y."/>
            <person name="Meinhardt L.W."/>
            <person name="Bailey B.A."/>
            <person name="Cohen S.P."/>
        </authorList>
    </citation>
    <scope>NUCLEOTIDE SEQUENCE [LARGE SCALE GENOMIC DNA]</scope>
    <source>
        <strain evidence="1 2">MS-2</strain>
    </source>
</reference>
<gene>
    <name evidence="1" type="ORF">AAF712_011702</name>
</gene>
<evidence type="ECO:0000313" key="1">
    <source>
        <dbReference type="EMBL" id="KAL0061479.1"/>
    </source>
</evidence>
<comment type="caution">
    <text evidence="1">The sequence shown here is derived from an EMBL/GenBank/DDBJ whole genome shotgun (WGS) entry which is preliminary data.</text>
</comment>